<evidence type="ECO:0000313" key="4">
    <source>
        <dbReference type="EMBL" id="MEK8052243.1"/>
    </source>
</evidence>
<feature type="domain" description="Carbohydrate kinase PfkB" evidence="3">
    <location>
        <begin position="22"/>
        <end position="320"/>
    </location>
</feature>
<dbReference type="GO" id="GO:0016301">
    <property type="term" value="F:kinase activity"/>
    <property type="evidence" value="ECO:0007669"/>
    <property type="project" value="UniProtKB-KW"/>
</dbReference>
<dbReference type="InterPro" id="IPR002173">
    <property type="entry name" value="Carboh/pur_kinase_PfkB_CS"/>
</dbReference>
<dbReference type="EMBL" id="JBBUTH010000009">
    <property type="protein sequence ID" value="MEK8052243.1"/>
    <property type="molecule type" value="Genomic_DNA"/>
</dbReference>
<keyword evidence="2 4" id="KW-0418">Kinase</keyword>
<keyword evidence="1" id="KW-0808">Transferase</keyword>
<reference evidence="4 5" key="1">
    <citation type="submission" date="2024-04" db="EMBL/GenBank/DDBJ databases">
        <title>Novel species of the genus Ideonella isolated from streams.</title>
        <authorList>
            <person name="Lu H."/>
        </authorList>
    </citation>
    <scope>NUCLEOTIDE SEQUENCE [LARGE SCALE GENOMIC DNA]</scope>
    <source>
        <strain evidence="4 5">DXS22W</strain>
    </source>
</reference>
<dbReference type="NCBIfam" id="TIGR02198">
    <property type="entry name" value="rfaE_dom_I"/>
    <property type="match status" value="1"/>
</dbReference>
<dbReference type="RefSeq" id="WP_341411960.1">
    <property type="nucleotide sequence ID" value="NZ_JBBUTH010000009.1"/>
</dbReference>
<dbReference type="Gene3D" id="3.40.1190.20">
    <property type="match status" value="1"/>
</dbReference>
<dbReference type="Pfam" id="PF00294">
    <property type="entry name" value="PfkB"/>
    <property type="match status" value="1"/>
</dbReference>
<dbReference type="InterPro" id="IPR011913">
    <property type="entry name" value="RfaE_dom_I"/>
</dbReference>
<sequence length="338" mass="36095">MTAAVSSLNPLARPSAERLAAARVLVVGDAMLDRYWFGNVDRISPEAPVPVVHVQREEERLGGAANVAWNVRALGVQATLLTVVGDDEPARVLQRLLAEQGVATLLGRDAALRTTVKLRVVGRAQQLIRVDFETAPDHELLAQMLTDYEAALPQHDAVLFSDYGKGGLAHVERMIGLAVAAGKPVLVDPKGRDYSRYAGATVITPNRAELAQAVGPWTDEADLHRRAHALRTELRLGGLLVTRSEEGMTLFDDGPDGLPGQSGHLHQPAQARQVFDVTGAGDTVIATLAAMLAAGLPLREAVPIANRAGGIVVSRFGTAAVRYDELFENDPKDKGTTP</sequence>
<comment type="caution">
    <text evidence="4">The sequence shown here is derived from an EMBL/GenBank/DDBJ whole genome shotgun (WGS) entry which is preliminary data.</text>
</comment>
<name>A0ABU9CK69_9BURK</name>
<dbReference type="CDD" id="cd01172">
    <property type="entry name" value="RfaE_like"/>
    <property type="match status" value="1"/>
</dbReference>
<evidence type="ECO:0000256" key="2">
    <source>
        <dbReference type="ARBA" id="ARBA00022777"/>
    </source>
</evidence>
<dbReference type="Proteomes" id="UP001365405">
    <property type="component" value="Unassembled WGS sequence"/>
</dbReference>
<dbReference type="PROSITE" id="PS00583">
    <property type="entry name" value="PFKB_KINASES_1"/>
    <property type="match status" value="1"/>
</dbReference>
<protein>
    <submittedName>
        <fullName evidence="4">D-glycero-beta-D-manno-heptose-7-phosphate kinase</fullName>
    </submittedName>
</protein>
<dbReference type="InterPro" id="IPR029056">
    <property type="entry name" value="Ribokinase-like"/>
</dbReference>
<evidence type="ECO:0000313" key="5">
    <source>
        <dbReference type="Proteomes" id="UP001365405"/>
    </source>
</evidence>
<keyword evidence="5" id="KW-1185">Reference proteome</keyword>
<dbReference type="PANTHER" id="PTHR46969">
    <property type="entry name" value="BIFUNCTIONAL PROTEIN HLDE"/>
    <property type="match status" value="1"/>
</dbReference>
<accession>A0ABU9CK69</accession>
<dbReference type="SUPFAM" id="SSF53613">
    <property type="entry name" value="Ribokinase-like"/>
    <property type="match status" value="1"/>
</dbReference>
<organism evidence="4 5">
    <name type="scientific">Pseudaquabacterium inlustre</name>
    <dbReference type="NCBI Taxonomy" id="2984192"/>
    <lineage>
        <taxon>Bacteria</taxon>
        <taxon>Pseudomonadati</taxon>
        <taxon>Pseudomonadota</taxon>
        <taxon>Betaproteobacteria</taxon>
        <taxon>Burkholderiales</taxon>
        <taxon>Sphaerotilaceae</taxon>
        <taxon>Pseudaquabacterium</taxon>
    </lineage>
</organism>
<dbReference type="InterPro" id="IPR011611">
    <property type="entry name" value="PfkB_dom"/>
</dbReference>
<gene>
    <name evidence="4" type="primary">rfaE1</name>
    <name evidence="4" type="ORF">AACH10_18475</name>
</gene>
<proteinExistence type="predicted"/>
<dbReference type="PANTHER" id="PTHR46969:SF1">
    <property type="entry name" value="BIFUNCTIONAL PROTEIN HLDE"/>
    <property type="match status" value="1"/>
</dbReference>
<evidence type="ECO:0000256" key="1">
    <source>
        <dbReference type="ARBA" id="ARBA00022679"/>
    </source>
</evidence>
<evidence type="ECO:0000259" key="3">
    <source>
        <dbReference type="Pfam" id="PF00294"/>
    </source>
</evidence>